<accession>A0A645BKC1</accession>
<dbReference type="GO" id="GO:0006364">
    <property type="term" value="P:rRNA processing"/>
    <property type="evidence" value="ECO:0007669"/>
    <property type="project" value="UniProtKB-KW"/>
</dbReference>
<feature type="domain" description="Tetrapyrrole methylase" evidence="3">
    <location>
        <begin position="4"/>
        <end position="108"/>
    </location>
</feature>
<dbReference type="SUPFAM" id="SSF53790">
    <property type="entry name" value="Tetrapyrrole methylase"/>
    <property type="match status" value="1"/>
</dbReference>
<comment type="caution">
    <text evidence="4">The sequence shown here is derived from an EMBL/GenBank/DDBJ whole genome shotgun (WGS) entry which is preliminary data.</text>
</comment>
<keyword evidence="4" id="KW-0489">Methyltransferase</keyword>
<evidence type="ECO:0000256" key="1">
    <source>
        <dbReference type="ARBA" id="ARBA00022490"/>
    </source>
</evidence>
<reference evidence="4" key="1">
    <citation type="submission" date="2019-08" db="EMBL/GenBank/DDBJ databases">
        <authorList>
            <person name="Kucharzyk K."/>
            <person name="Murdoch R.W."/>
            <person name="Higgins S."/>
            <person name="Loffler F."/>
        </authorList>
    </citation>
    <scope>NUCLEOTIDE SEQUENCE</scope>
</reference>
<evidence type="ECO:0000313" key="4">
    <source>
        <dbReference type="EMBL" id="MPM65805.1"/>
    </source>
</evidence>
<sequence length="139" mass="14897">MREAARRALPVEVIPGVSAVTFAATAAGLPVDKFAFYGFPPVKAGRKGKFFERLAAEDKTVFFYESPYRITAALEHIVEYCGAERPVALVREATKLHEEILRGAAGELLAATAGRVWKGEFVIAVAPAGKECGGEEAEA</sequence>
<keyword evidence="4" id="KW-0808">Transferase</keyword>
<dbReference type="Pfam" id="PF00590">
    <property type="entry name" value="TP_methylase"/>
    <property type="match status" value="1"/>
</dbReference>
<evidence type="ECO:0000259" key="3">
    <source>
        <dbReference type="Pfam" id="PF00590"/>
    </source>
</evidence>
<dbReference type="EC" id="2.1.1.198" evidence="4"/>
<dbReference type="GO" id="GO:0032259">
    <property type="term" value="P:methylation"/>
    <property type="evidence" value="ECO:0007669"/>
    <property type="project" value="UniProtKB-KW"/>
</dbReference>
<dbReference type="AlphaFoldDB" id="A0A645BKC1"/>
<dbReference type="InterPro" id="IPR000878">
    <property type="entry name" value="4pyrrol_Mease"/>
</dbReference>
<organism evidence="4">
    <name type="scientific">bioreactor metagenome</name>
    <dbReference type="NCBI Taxonomy" id="1076179"/>
    <lineage>
        <taxon>unclassified sequences</taxon>
        <taxon>metagenomes</taxon>
        <taxon>ecological metagenomes</taxon>
    </lineage>
</organism>
<gene>
    <name evidence="4" type="primary">rsmI_44</name>
    <name evidence="4" type="ORF">SDC9_112707</name>
</gene>
<dbReference type="GO" id="GO:0008168">
    <property type="term" value="F:methyltransferase activity"/>
    <property type="evidence" value="ECO:0007669"/>
    <property type="project" value="UniProtKB-KW"/>
</dbReference>
<name>A0A645BKC1_9ZZZZ</name>
<keyword evidence="1" id="KW-0963">Cytoplasm</keyword>
<dbReference type="InterPro" id="IPR008189">
    <property type="entry name" value="rRNA_ssu_MeTfrase_I"/>
</dbReference>
<proteinExistence type="predicted"/>
<dbReference type="EMBL" id="VSSQ01020727">
    <property type="protein sequence ID" value="MPM65805.1"/>
    <property type="molecule type" value="Genomic_DNA"/>
</dbReference>
<protein>
    <submittedName>
        <fullName evidence="4">Ribosomal RNA small subunit methyltransferase I</fullName>
        <ecNumber evidence="4">2.1.1.198</ecNumber>
    </submittedName>
</protein>
<dbReference type="PANTHER" id="PTHR46111">
    <property type="entry name" value="RIBOSOMAL RNA SMALL SUBUNIT METHYLTRANSFERASE I"/>
    <property type="match status" value="1"/>
</dbReference>
<keyword evidence="2" id="KW-0698">rRNA processing</keyword>
<evidence type="ECO:0000256" key="2">
    <source>
        <dbReference type="ARBA" id="ARBA00022552"/>
    </source>
</evidence>
<dbReference type="Gene3D" id="3.30.950.10">
    <property type="entry name" value="Methyltransferase, Cobalt-precorrin-4 Transmethylase, Domain 2"/>
    <property type="match status" value="1"/>
</dbReference>
<dbReference type="PANTHER" id="PTHR46111:SF1">
    <property type="entry name" value="RIBOSOMAL RNA SMALL SUBUNIT METHYLTRANSFERASE I"/>
    <property type="match status" value="1"/>
</dbReference>
<dbReference type="InterPro" id="IPR014776">
    <property type="entry name" value="4pyrrole_Mease_sub2"/>
</dbReference>
<dbReference type="InterPro" id="IPR035996">
    <property type="entry name" value="4pyrrol_Methylase_sf"/>
</dbReference>